<dbReference type="STRING" id="1914963.AWW67_11510"/>
<accession>A0A150XME4</accession>
<dbReference type="RefSeq" id="WP_062302964.1">
    <property type="nucleotide sequence ID" value="NZ_LRPB01000048.1"/>
</dbReference>
<feature type="transmembrane region" description="Helical" evidence="1">
    <location>
        <begin position="83"/>
        <end position="104"/>
    </location>
</feature>
<keyword evidence="1" id="KW-0812">Transmembrane</keyword>
<protein>
    <submittedName>
        <fullName evidence="2">Uncharacterized protein</fullName>
    </submittedName>
</protein>
<dbReference type="Proteomes" id="UP000075663">
    <property type="component" value="Unassembled WGS sequence"/>
</dbReference>
<reference evidence="2 3" key="1">
    <citation type="submission" date="2016-01" db="EMBL/GenBank/DDBJ databases">
        <title>Genome sequencing of Roseivirga seohaensis SW-152.</title>
        <authorList>
            <person name="Selvaratnam C."/>
            <person name="Thevarajoo S."/>
            <person name="Goh K.M."/>
            <person name="Ee R."/>
            <person name="Chan K.-G."/>
            <person name="Chong C.S."/>
        </authorList>
    </citation>
    <scope>NUCLEOTIDE SEQUENCE [LARGE SCALE GENOMIC DNA]</scope>
    <source>
        <strain evidence="2 3">SW-152</strain>
    </source>
</reference>
<dbReference type="Gene3D" id="1.25.40.10">
    <property type="entry name" value="Tetratricopeptide repeat domain"/>
    <property type="match status" value="1"/>
</dbReference>
<name>A0A150XME4_9BACT</name>
<dbReference type="InterPro" id="IPR011990">
    <property type="entry name" value="TPR-like_helical_dom_sf"/>
</dbReference>
<dbReference type="SUPFAM" id="SSF48452">
    <property type="entry name" value="TPR-like"/>
    <property type="match status" value="1"/>
</dbReference>
<comment type="caution">
    <text evidence="2">The sequence shown here is derived from an EMBL/GenBank/DDBJ whole genome shotgun (WGS) entry which is preliminary data.</text>
</comment>
<gene>
    <name evidence="2" type="ORF">AWW67_11510</name>
</gene>
<proteinExistence type="predicted"/>
<sequence length="253" mass="28355">MNERDYQLIEDYLNGSLKASEKAEVEARLMQDNAFAKILAQQQDLLAVVDKKVEDDLRLLLAEEEAKLSNNVTNKVSSPTIPISRWLSVAAAVVVLITVGWLLFRNESSPNGSTLFAENFTAYTNIIAPNRRGENDESRLSLAFLAYDNKQYQKAIADFETLKSDTLKSELTFYIGVSYLAINEIEKGIITLKDDAIDSKFAMEKQWYLALAYLKKNDIDAAKIALNKALHLSTDPVLGRNVSELLDKVNSIE</sequence>
<organism evidence="2 3">
    <name type="scientific">Roseivirga seohaensis</name>
    <dbReference type="NCBI Taxonomy" id="1914963"/>
    <lineage>
        <taxon>Bacteria</taxon>
        <taxon>Pseudomonadati</taxon>
        <taxon>Bacteroidota</taxon>
        <taxon>Cytophagia</taxon>
        <taxon>Cytophagales</taxon>
        <taxon>Roseivirgaceae</taxon>
        <taxon>Roseivirga</taxon>
    </lineage>
</organism>
<keyword evidence="1" id="KW-1133">Transmembrane helix</keyword>
<evidence type="ECO:0000313" key="2">
    <source>
        <dbReference type="EMBL" id="KYG79927.1"/>
    </source>
</evidence>
<evidence type="ECO:0000313" key="3">
    <source>
        <dbReference type="Proteomes" id="UP000075663"/>
    </source>
</evidence>
<dbReference type="EMBL" id="LRPB01000048">
    <property type="protein sequence ID" value="KYG79927.1"/>
    <property type="molecule type" value="Genomic_DNA"/>
</dbReference>
<evidence type="ECO:0000256" key="1">
    <source>
        <dbReference type="SAM" id="Phobius"/>
    </source>
</evidence>
<dbReference type="AlphaFoldDB" id="A0A150XME4"/>
<keyword evidence="1" id="KW-0472">Membrane</keyword>